<name>A0A380P9M4_STRGR</name>
<organism evidence="2 3">
    <name type="scientific">Streptomyces griseus</name>
    <dbReference type="NCBI Taxonomy" id="1911"/>
    <lineage>
        <taxon>Bacteria</taxon>
        <taxon>Bacillati</taxon>
        <taxon>Actinomycetota</taxon>
        <taxon>Actinomycetes</taxon>
        <taxon>Kitasatosporales</taxon>
        <taxon>Streptomycetaceae</taxon>
        <taxon>Streptomyces</taxon>
    </lineage>
</organism>
<feature type="region of interest" description="Disordered" evidence="1">
    <location>
        <begin position="102"/>
        <end position="284"/>
    </location>
</feature>
<protein>
    <submittedName>
        <fullName evidence="2">Uncharacterized protein</fullName>
    </submittedName>
</protein>
<proteinExistence type="predicted"/>
<reference evidence="2 3" key="1">
    <citation type="submission" date="2018-06" db="EMBL/GenBank/DDBJ databases">
        <authorList>
            <consortium name="Pathogen Informatics"/>
            <person name="Doyle S."/>
        </authorList>
    </citation>
    <scope>NUCLEOTIDE SEQUENCE [LARGE SCALE GENOMIC DNA]</scope>
    <source>
        <strain evidence="2 3">NCTC7807</strain>
    </source>
</reference>
<evidence type="ECO:0000313" key="3">
    <source>
        <dbReference type="Proteomes" id="UP000254150"/>
    </source>
</evidence>
<gene>
    <name evidence="2" type="ORF">NCTC7807_05034</name>
</gene>
<feature type="compositionally biased region" description="Basic and acidic residues" evidence="1">
    <location>
        <begin position="272"/>
        <end position="284"/>
    </location>
</feature>
<dbReference type="Proteomes" id="UP000254150">
    <property type="component" value="Unassembled WGS sequence"/>
</dbReference>
<evidence type="ECO:0000313" key="2">
    <source>
        <dbReference type="EMBL" id="SUP61876.1"/>
    </source>
</evidence>
<dbReference type="AlphaFoldDB" id="A0A380P9M4"/>
<dbReference type="EMBL" id="UHID01000008">
    <property type="protein sequence ID" value="SUP61876.1"/>
    <property type="molecule type" value="Genomic_DNA"/>
</dbReference>
<accession>A0A380P9M4</accession>
<sequence length="317" mass="34355">MPSLQPLRLVPRIPVCGTVGTGVHKRGPPRRRPWVGQPEHRRALWERGRAAGRRWLAERTRQPRRGPEPAPAFVLRAARRRSRPRREAAEFWARRTRARELETAVAKPGDGGPSAGRESDPHSAPDISKIASCGSGVICLRPRRQTSRARRARTGMRLRGGPGSGARTGRRRRAGGGFRGEAREDGPRRHLASRASHPQDGRQSRSNGATEQRDKPDPGAGRVLDGRGAGAAPQGSPGAPIRARGPAPPARGPAWTIRPASPLRSADAAEGPARDEASEADDPLHLMRLRGASAPATVWHITVVPSERATKHPRRSE</sequence>
<feature type="compositionally biased region" description="Basic residues" evidence="1">
    <location>
        <begin position="141"/>
        <end position="156"/>
    </location>
</feature>
<feature type="compositionally biased region" description="Low complexity" evidence="1">
    <location>
        <begin position="230"/>
        <end position="245"/>
    </location>
</feature>
<evidence type="ECO:0000256" key="1">
    <source>
        <dbReference type="SAM" id="MobiDB-lite"/>
    </source>
</evidence>